<keyword evidence="6" id="KW-0862">Zinc</keyword>
<dbReference type="GO" id="GO:0003677">
    <property type="term" value="F:DNA binding"/>
    <property type="evidence" value="ECO:0007669"/>
    <property type="project" value="UniProtKB-KW"/>
</dbReference>
<dbReference type="SMART" id="SM00355">
    <property type="entry name" value="ZnF_C2H2"/>
    <property type="match status" value="2"/>
</dbReference>
<comment type="subcellular location">
    <subcellularLocation>
        <location evidence="1">Nucleus</location>
    </subcellularLocation>
</comment>
<organism evidence="13 14">
    <name type="scientific">Temnothorax curvispinosus</name>
    <dbReference type="NCBI Taxonomy" id="300111"/>
    <lineage>
        <taxon>Eukaryota</taxon>
        <taxon>Metazoa</taxon>
        <taxon>Ecdysozoa</taxon>
        <taxon>Arthropoda</taxon>
        <taxon>Hexapoda</taxon>
        <taxon>Insecta</taxon>
        <taxon>Pterygota</taxon>
        <taxon>Neoptera</taxon>
        <taxon>Endopterygota</taxon>
        <taxon>Hymenoptera</taxon>
        <taxon>Apocrita</taxon>
        <taxon>Aculeata</taxon>
        <taxon>Formicoidea</taxon>
        <taxon>Formicidae</taxon>
        <taxon>Myrmicinae</taxon>
        <taxon>Temnothorax</taxon>
    </lineage>
</organism>
<keyword evidence="7" id="KW-0805">Transcription regulation</keyword>
<keyword evidence="4" id="KW-0677">Repeat</keyword>
<evidence type="ECO:0000256" key="6">
    <source>
        <dbReference type="ARBA" id="ARBA00022833"/>
    </source>
</evidence>
<evidence type="ECO:0000256" key="11">
    <source>
        <dbReference type="PROSITE-ProRule" id="PRU00042"/>
    </source>
</evidence>
<evidence type="ECO:0000256" key="5">
    <source>
        <dbReference type="ARBA" id="ARBA00022771"/>
    </source>
</evidence>
<dbReference type="GO" id="GO:0005634">
    <property type="term" value="C:nucleus"/>
    <property type="evidence" value="ECO:0007669"/>
    <property type="project" value="UniProtKB-SubCell"/>
</dbReference>
<dbReference type="Gene3D" id="3.30.160.60">
    <property type="entry name" value="Classic Zinc Finger"/>
    <property type="match status" value="1"/>
</dbReference>
<evidence type="ECO:0000256" key="3">
    <source>
        <dbReference type="ARBA" id="ARBA00022723"/>
    </source>
</evidence>
<dbReference type="AlphaFoldDB" id="A0A6J1R5M5"/>
<dbReference type="GeneID" id="112465912"/>
<dbReference type="InterPro" id="IPR013087">
    <property type="entry name" value="Znf_C2H2_type"/>
</dbReference>
<comment type="similarity">
    <text evidence="2">Belongs to the krueppel C2H2-type zinc-finger protein family.</text>
</comment>
<evidence type="ECO:0000256" key="2">
    <source>
        <dbReference type="ARBA" id="ARBA00006991"/>
    </source>
</evidence>
<proteinExistence type="inferred from homology"/>
<evidence type="ECO:0000256" key="8">
    <source>
        <dbReference type="ARBA" id="ARBA00023125"/>
    </source>
</evidence>
<dbReference type="FunFam" id="3.30.160.60:FF:000075">
    <property type="entry name" value="Putative zinc finger protein 536"/>
    <property type="match status" value="1"/>
</dbReference>
<dbReference type="OrthoDB" id="7528181at2759"/>
<feature type="domain" description="C2H2-type" evidence="12">
    <location>
        <begin position="33"/>
        <end position="62"/>
    </location>
</feature>
<keyword evidence="13" id="KW-1185">Reference proteome</keyword>
<keyword evidence="3" id="KW-0479">Metal-binding</keyword>
<keyword evidence="8" id="KW-0238">DNA-binding</keyword>
<accession>A0A6J1R5M5</accession>
<dbReference type="RefSeq" id="XP_024889483.1">
    <property type="nucleotide sequence ID" value="XM_025033715.1"/>
</dbReference>
<protein>
    <submittedName>
        <fullName evidence="14">Longitudinals lacking protein, isoforms A/B/D/L-like</fullName>
    </submittedName>
</protein>
<keyword evidence="5 11" id="KW-0863">Zinc-finger</keyword>
<sequence>LDALSALLLSGVNGSFKAFSRSLSSDADNNIRFPCPNHNCGRAFNWKRNLTRHLKYECGLQPRFKCPYCDYYGKLKGNVSKHLLRRHNTRKIYVVDLSQGTS</sequence>
<gene>
    <name evidence="14" type="primary">LOC112465912</name>
</gene>
<dbReference type="PROSITE" id="PS50157">
    <property type="entry name" value="ZINC_FINGER_C2H2_2"/>
    <property type="match status" value="1"/>
</dbReference>
<dbReference type="Pfam" id="PF13909">
    <property type="entry name" value="zf-H2C2_5"/>
    <property type="match status" value="1"/>
</dbReference>
<feature type="non-terminal residue" evidence="14">
    <location>
        <position position="1"/>
    </location>
</feature>
<evidence type="ECO:0000256" key="10">
    <source>
        <dbReference type="ARBA" id="ARBA00023242"/>
    </source>
</evidence>
<dbReference type="Proteomes" id="UP000504618">
    <property type="component" value="Unplaced"/>
</dbReference>
<keyword evidence="9" id="KW-0804">Transcription</keyword>
<dbReference type="GO" id="GO:0008270">
    <property type="term" value="F:zinc ion binding"/>
    <property type="evidence" value="ECO:0007669"/>
    <property type="project" value="UniProtKB-KW"/>
</dbReference>
<keyword evidence="10" id="KW-0539">Nucleus</keyword>
<evidence type="ECO:0000256" key="9">
    <source>
        <dbReference type="ARBA" id="ARBA00023163"/>
    </source>
</evidence>
<evidence type="ECO:0000256" key="7">
    <source>
        <dbReference type="ARBA" id="ARBA00023015"/>
    </source>
</evidence>
<evidence type="ECO:0000313" key="14">
    <source>
        <dbReference type="RefSeq" id="XP_024889483.1"/>
    </source>
</evidence>
<evidence type="ECO:0000259" key="12">
    <source>
        <dbReference type="PROSITE" id="PS50157"/>
    </source>
</evidence>
<name>A0A6J1R5M5_9HYME</name>
<evidence type="ECO:0000256" key="1">
    <source>
        <dbReference type="ARBA" id="ARBA00004123"/>
    </source>
</evidence>
<reference evidence="14" key="1">
    <citation type="submission" date="2025-08" db="UniProtKB">
        <authorList>
            <consortium name="RefSeq"/>
        </authorList>
    </citation>
    <scope>IDENTIFICATION</scope>
    <source>
        <tissue evidence="14">Whole body</tissue>
    </source>
</reference>
<evidence type="ECO:0000256" key="4">
    <source>
        <dbReference type="ARBA" id="ARBA00022737"/>
    </source>
</evidence>
<evidence type="ECO:0000313" key="13">
    <source>
        <dbReference type="Proteomes" id="UP000504618"/>
    </source>
</evidence>